<dbReference type="InterPro" id="IPR011146">
    <property type="entry name" value="HIT-like"/>
</dbReference>
<dbReference type="InterPro" id="IPR036265">
    <property type="entry name" value="HIT-like_sf"/>
</dbReference>
<dbReference type="SUPFAM" id="SSF54197">
    <property type="entry name" value="HIT-like"/>
    <property type="match status" value="1"/>
</dbReference>
<name>A0A1I2HDN0_9BACL</name>
<dbReference type="Pfam" id="PF01230">
    <property type="entry name" value="HIT"/>
    <property type="match status" value="1"/>
</dbReference>
<dbReference type="GO" id="GO:0003824">
    <property type="term" value="F:catalytic activity"/>
    <property type="evidence" value="ECO:0007669"/>
    <property type="project" value="InterPro"/>
</dbReference>
<dbReference type="RefSeq" id="WP_046233784.1">
    <property type="nucleotide sequence ID" value="NZ_FONN01000022.1"/>
</dbReference>
<dbReference type="PANTHER" id="PTHR42997:SF1">
    <property type="entry name" value="AP-4-A PHOSPHORYLASE"/>
    <property type="match status" value="1"/>
</dbReference>
<dbReference type="PROSITE" id="PS51084">
    <property type="entry name" value="HIT_2"/>
    <property type="match status" value="1"/>
</dbReference>
<protein>
    <submittedName>
        <fullName evidence="3">HIT domain-containing protein</fullName>
    </submittedName>
</protein>
<dbReference type="EMBL" id="FONN01000022">
    <property type="protein sequence ID" value="SFF27410.1"/>
    <property type="molecule type" value="Genomic_DNA"/>
</dbReference>
<dbReference type="PANTHER" id="PTHR42997">
    <property type="entry name" value="HIT FAMILY HYDROLASE"/>
    <property type="match status" value="1"/>
</dbReference>
<gene>
    <name evidence="3" type="ORF">SAMN04487969_12215</name>
</gene>
<feature type="short sequence motif" description="Histidine triad motif" evidence="1">
    <location>
        <begin position="99"/>
        <end position="103"/>
    </location>
</feature>
<evidence type="ECO:0000256" key="1">
    <source>
        <dbReference type="PROSITE-ProRule" id="PRU00464"/>
    </source>
</evidence>
<dbReference type="Proteomes" id="UP000183410">
    <property type="component" value="Unassembled WGS sequence"/>
</dbReference>
<organism evidence="3 4">
    <name type="scientific">Paenibacillus algorifonticola</name>
    <dbReference type="NCBI Taxonomy" id="684063"/>
    <lineage>
        <taxon>Bacteria</taxon>
        <taxon>Bacillati</taxon>
        <taxon>Bacillota</taxon>
        <taxon>Bacilli</taxon>
        <taxon>Bacillales</taxon>
        <taxon>Paenibacillaceae</taxon>
        <taxon>Paenibacillus</taxon>
    </lineage>
</organism>
<reference evidence="4" key="1">
    <citation type="submission" date="2016-10" db="EMBL/GenBank/DDBJ databases">
        <authorList>
            <person name="Varghese N."/>
            <person name="Submissions S."/>
        </authorList>
    </citation>
    <scope>NUCLEOTIDE SEQUENCE [LARGE SCALE GENOMIC DNA]</scope>
    <source>
        <strain evidence="4">CGMCC 1.10223</strain>
    </source>
</reference>
<evidence type="ECO:0000313" key="4">
    <source>
        <dbReference type="Proteomes" id="UP000183410"/>
    </source>
</evidence>
<evidence type="ECO:0000259" key="2">
    <source>
        <dbReference type="PROSITE" id="PS51084"/>
    </source>
</evidence>
<evidence type="ECO:0000313" key="3">
    <source>
        <dbReference type="EMBL" id="SFF27410.1"/>
    </source>
</evidence>
<keyword evidence="4" id="KW-1185">Reference proteome</keyword>
<dbReference type="Gene3D" id="3.30.428.10">
    <property type="entry name" value="HIT-like"/>
    <property type="match status" value="1"/>
</dbReference>
<accession>A0A1I2HDN0</accession>
<feature type="domain" description="HIT" evidence="2">
    <location>
        <begin position="8"/>
        <end position="114"/>
    </location>
</feature>
<sequence>MTNHDSCVFCRPELEARQRAILSNESCIFYQMPQDILIGSGLIVPRQHRENVFELTEQEWADTYQLVHKVKAHLDELHQPDGYNLQWNTQGAAGQHLFHSHLHIIPRFADEPLAGKDLRSFLGKEDNRRPSLAANHLQHEIPHN</sequence>
<proteinExistence type="predicted"/>
<dbReference type="OrthoDB" id="9784774at2"/>
<dbReference type="InterPro" id="IPR052908">
    <property type="entry name" value="AP-4-A_phosphorylase"/>
</dbReference>
<dbReference type="PROSITE" id="PS00892">
    <property type="entry name" value="HIT_1"/>
    <property type="match status" value="1"/>
</dbReference>
<dbReference type="InterPro" id="IPR019808">
    <property type="entry name" value="Histidine_triad_CS"/>
</dbReference>
<dbReference type="AlphaFoldDB" id="A0A1I2HDN0"/>